<name>A0A318I367_9BACT</name>
<proteinExistence type="predicted"/>
<organism evidence="1 2">
    <name type="scientific">Hoylesella shahii DSM 15611 = JCM 12083</name>
    <dbReference type="NCBI Taxonomy" id="1122991"/>
    <lineage>
        <taxon>Bacteria</taxon>
        <taxon>Pseudomonadati</taxon>
        <taxon>Bacteroidota</taxon>
        <taxon>Bacteroidia</taxon>
        <taxon>Bacteroidales</taxon>
        <taxon>Prevotellaceae</taxon>
        <taxon>Hoylesella</taxon>
    </lineage>
</organism>
<sequence length="63" mass="7184">MKSERIIADIVLKVSPETPLCHLLSKLVGKMVTLYDFVYIYKGEDIATLKHLDSDLIISYTLK</sequence>
<dbReference type="STRING" id="1122991.GCA_000613445_01356"/>
<gene>
    <name evidence="1" type="ORF">EJ73_00579</name>
</gene>
<protein>
    <submittedName>
        <fullName evidence="1">Uncharacterized protein</fullName>
    </submittedName>
</protein>
<reference evidence="1 2" key="1">
    <citation type="submission" date="2018-05" db="EMBL/GenBank/DDBJ databases">
        <title>Genomic Encyclopedia of Type Strains, Phase I: the one thousand microbial genomes (KMG-I) project.</title>
        <authorList>
            <person name="Kyrpides N."/>
        </authorList>
    </citation>
    <scope>NUCLEOTIDE SEQUENCE [LARGE SCALE GENOMIC DNA]</scope>
    <source>
        <strain evidence="1 2">DSM 15611</strain>
    </source>
</reference>
<comment type="caution">
    <text evidence="1">The sequence shown here is derived from an EMBL/GenBank/DDBJ whole genome shotgun (WGS) entry which is preliminary data.</text>
</comment>
<evidence type="ECO:0000313" key="1">
    <source>
        <dbReference type="EMBL" id="PXX23590.1"/>
    </source>
</evidence>
<keyword evidence="2" id="KW-1185">Reference proteome</keyword>
<dbReference type="AlphaFoldDB" id="A0A318I367"/>
<dbReference type="EMBL" id="QJJX01000005">
    <property type="protein sequence ID" value="PXX23590.1"/>
    <property type="molecule type" value="Genomic_DNA"/>
</dbReference>
<dbReference type="RefSeq" id="WP_044075875.1">
    <property type="nucleotide sequence ID" value="NZ_BAIZ01000025.1"/>
</dbReference>
<dbReference type="Proteomes" id="UP000248314">
    <property type="component" value="Unassembled WGS sequence"/>
</dbReference>
<accession>A0A318I367</accession>
<evidence type="ECO:0000313" key="2">
    <source>
        <dbReference type="Proteomes" id="UP000248314"/>
    </source>
</evidence>